<dbReference type="Pfam" id="PF02148">
    <property type="entry name" value="zf-UBP"/>
    <property type="match status" value="1"/>
</dbReference>
<dbReference type="SUPFAM" id="SSF57850">
    <property type="entry name" value="RING/U-box"/>
    <property type="match status" value="1"/>
</dbReference>
<reference evidence="2 3" key="1">
    <citation type="submission" date="2021-08" db="EMBL/GenBank/DDBJ databases">
        <title>The genome sequence of Chitinophaga sp. B61.</title>
        <authorList>
            <person name="Zhang X."/>
        </authorList>
    </citation>
    <scope>NUCLEOTIDE SEQUENCE [LARGE SCALE GENOMIC DNA]</scope>
    <source>
        <strain evidence="2 3">B61</strain>
    </source>
</reference>
<dbReference type="InterPro" id="IPR001607">
    <property type="entry name" value="Znf_UBP"/>
</dbReference>
<keyword evidence="3" id="KW-1185">Reference proteome</keyword>
<organism evidence="2 3">
    <name type="scientific">Chitinophaga rhizophila</name>
    <dbReference type="NCBI Taxonomy" id="2866212"/>
    <lineage>
        <taxon>Bacteria</taxon>
        <taxon>Pseudomonadati</taxon>
        <taxon>Bacteroidota</taxon>
        <taxon>Chitinophagia</taxon>
        <taxon>Chitinophagales</taxon>
        <taxon>Chitinophagaceae</taxon>
        <taxon>Chitinophaga</taxon>
    </lineage>
</organism>
<evidence type="ECO:0000259" key="1">
    <source>
        <dbReference type="PROSITE" id="PS50271"/>
    </source>
</evidence>
<dbReference type="RefSeq" id="WP_220248167.1">
    <property type="nucleotide sequence ID" value="NZ_JAICCF010000001.1"/>
</dbReference>
<name>A0ABS7G8T6_9BACT</name>
<comment type="caution">
    <text evidence="2">The sequence shown here is derived from an EMBL/GenBank/DDBJ whole genome shotgun (WGS) entry which is preliminary data.</text>
</comment>
<evidence type="ECO:0000313" key="3">
    <source>
        <dbReference type="Proteomes" id="UP000812961"/>
    </source>
</evidence>
<protein>
    <submittedName>
        <fullName evidence="2">UBP-type zinc finger domain-containing protein</fullName>
    </submittedName>
</protein>
<dbReference type="PROSITE" id="PS50271">
    <property type="entry name" value="ZF_UBP"/>
    <property type="match status" value="1"/>
</dbReference>
<dbReference type="InterPro" id="IPR013083">
    <property type="entry name" value="Znf_RING/FYVE/PHD"/>
</dbReference>
<dbReference type="Gene3D" id="3.30.40.10">
    <property type="entry name" value="Zinc/RING finger domain, C3HC4 (zinc finger)"/>
    <property type="match status" value="1"/>
</dbReference>
<proteinExistence type="predicted"/>
<dbReference type="EMBL" id="JAICCF010000001">
    <property type="protein sequence ID" value="MBW8682933.1"/>
    <property type="molecule type" value="Genomic_DNA"/>
</dbReference>
<feature type="domain" description="UBP-type" evidence="1">
    <location>
        <begin position="5"/>
        <end position="90"/>
    </location>
</feature>
<sequence>MEDQSVCQHLLAVKEVQLSEDHVCEECIKTGSDWVHLRTCQTCGVTLCCDQSPHKHMTRHYRATAHPVIASAEEGERWLWCYPDEQFAGY</sequence>
<evidence type="ECO:0000313" key="2">
    <source>
        <dbReference type="EMBL" id="MBW8682933.1"/>
    </source>
</evidence>
<gene>
    <name evidence="2" type="ORF">K1Y79_01185</name>
</gene>
<dbReference type="Proteomes" id="UP000812961">
    <property type="component" value="Unassembled WGS sequence"/>
</dbReference>
<accession>A0ABS7G8T6</accession>